<evidence type="ECO:0000256" key="5">
    <source>
        <dbReference type="ARBA" id="ARBA00022741"/>
    </source>
</evidence>
<keyword evidence="3" id="KW-1003">Cell membrane</keyword>
<keyword evidence="5" id="KW-0547">Nucleotide-binding</keyword>
<dbReference type="GO" id="GO:0005524">
    <property type="term" value="F:ATP binding"/>
    <property type="evidence" value="ECO:0007669"/>
    <property type="project" value="UniProtKB-KW"/>
</dbReference>
<evidence type="ECO:0000256" key="8">
    <source>
        <dbReference type="ARBA" id="ARBA00023136"/>
    </source>
</evidence>
<protein>
    <submittedName>
        <fullName evidence="12">ABC transporter ATP-binding protein/permease</fullName>
    </submittedName>
</protein>
<dbReference type="GO" id="GO:0005886">
    <property type="term" value="C:plasma membrane"/>
    <property type="evidence" value="ECO:0007669"/>
    <property type="project" value="UniProtKB-SubCell"/>
</dbReference>
<gene>
    <name evidence="12" type="ORF">QQ91_0001610</name>
</gene>
<dbReference type="InterPro" id="IPR036640">
    <property type="entry name" value="ABC1_TM_sf"/>
</dbReference>
<dbReference type="InterPro" id="IPR039421">
    <property type="entry name" value="Type_1_exporter"/>
</dbReference>
<keyword evidence="7 9" id="KW-1133">Transmembrane helix</keyword>
<evidence type="ECO:0000259" key="10">
    <source>
        <dbReference type="PROSITE" id="PS50893"/>
    </source>
</evidence>
<dbReference type="AlphaFoldDB" id="A0ABD4SYI2"/>
<reference evidence="12 13" key="1">
    <citation type="journal article" date="2015" name="Genome Announc.">
        <title>Draft Genome Sequence of Filamentous Marine Cyanobacterium Lyngbya confervoides Strain BDU141951.</title>
        <authorList>
            <person name="Chandrababunaidu M.M."/>
            <person name="Sen D."/>
            <person name="Tripathy S."/>
        </authorList>
    </citation>
    <scope>NUCLEOTIDE SEQUENCE [LARGE SCALE GENOMIC DNA]</scope>
    <source>
        <strain evidence="12 13">BDU141951</strain>
    </source>
</reference>
<dbReference type="EMBL" id="JTHE03000009">
    <property type="protein sequence ID" value="MCM1981527.1"/>
    <property type="molecule type" value="Genomic_DNA"/>
</dbReference>
<dbReference type="PROSITE" id="PS50893">
    <property type="entry name" value="ABC_TRANSPORTER_2"/>
    <property type="match status" value="1"/>
</dbReference>
<comment type="caution">
    <text evidence="12">The sequence shown here is derived from an EMBL/GenBank/DDBJ whole genome shotgun (WGS) entry which is preliminary data.</text>
</comment>
<keyword evidence="6 12" id="KW-0067">ATP-binding</keyword>
<dbReference type="InterPro" id="IPR003439">
    <property type="entry name" value="ABC_transporter-like_ATP-bd"/>
</dbReference>
<dbReference type="SMART" id="SM00382">
    <property type="entry name" value="AAA"/>
    <property type="match status" value="1"/>
</dbReference>
<proteinExistence type="predicted"/>
<evidence type="ECO:0000256" key="7">
    <source>
        <dbReference type="ARBA" id="ARBA00022989"/>
    </source>
</evidence>
<keyword evidence="4 9" id="KW-0812">Transmembrane</keyword>
<evidence type="ECO:0000256" key="2">
    <source>
        <dbReference type="ARBA" id="ARBA00022448"/>
    </source>
</evidence>
<feature type="transmembrane region" description="Helical" evidence="9">
    <location>
        <begin position="20"/>
        <end position="39"/>
    </location>
</feature>
<dbReference type="RefSeq" id="WP_250833228.1">
    <property type="nucleotide sequence ID" value="NZ_JTHE03000009.1"/>
</dbReference>
<evidence type="ECO:0000259" key="11">
    <source>
        <dbReference type="PROSITE" id="PS50929"/>
    </source>
</evidence>
<feature type="domain" description="ABC transporter" evidence="10">
    <location>
        <begin position="345"/>
        <end position="585"/>
    </location>
</feature>
<evidence type="ECO:0000256" key="6">
    <source>
        <dbReference type="ARBA" id="ARBA00022840"/>
    </source>
</evidence>
<feature type="domain" description="ABC transmembrane type-1" evidence="11">
    <location>
        <begin position="22"/>
        <end position="310"/>
    </location>
</feature>
<dbReference type="InterPro" id="IPR017871">
    <property type="entry name" value="ABC_transporter-like_CS"/>
</dbReference>
<keyword evidence="8 9" id="KW-0472">Membrane</keyword>
<feature type="transmembrane region" description="Helical" evidence="9">
    <location>
        <begin position="257"/>
        <end position="275"/>
    </location>
</feature>
<dbReference type="InterPro" id="IPR027417">
    <property type="entry name" value="P-loop_NTPase"/>
</dbReference>
<dbReference type="Pfam" id="PF00664">
    <property type="entry name" value="ABC_membrane"/>
    <property type="match status" value="1"/>
</dbReference>
<dbReference type="InterPro" id="IPR003593">
    <property type="entry name" value="AAA+_ATPase"/>
</dbReference>
<feature type="transmembrane region" description="Helical" evidence="9">
    <location>
        <begin position="59"/>
        <end position="79"/>
    </location>
</feature>
<dbReference type="GO" id="GO:0055085">
    <property type="term" value="P:transmembrane transport"/>
    <property type="evidence" value="ECO:0007669"/>
    <property type="project" value="UniProtKB-ARBA"/>
</dbReference>
<dbReference type="PANTHER" id="PTHR43394">
    <property type="entry name" value="ATP-DEPENDENT PERMEASE MDL1, MITOCHONDRIAL"/>
    <property type="match status" value="1"/>
</dbReference>
<dbReference type="InterPro" id="IPR011527">
    <property type="entry name" value="ABC1_TM_dom"/>
</dbReference>
<comment type="subcellular location">
    <subcellularLocation>
        <location evidence="1">Cell membrane</location>
        <topology evidence="1">Multi-pass membrane protein</topology>
    </subcellularLocation>
</comment>
<dbReference type="FunFam" id="3.40.50.300:FF:000221">
    <property type="entry name" value="Multidrug ABC transporter ATP-binding protein"/>
    <property type="match status" value="1"/>
</dbReference>
<feature type="transmembrane region" description="Helical" evidence="9">
    <location>
        <begin position="149"/>
        <end position="179"/>
    </location>
</feature>
<dbReference type="Gene3D" id="3.40.50.300">
    <property type="entry name" value="P-loop containing nucleotide triphosphate hydrolases"/>
    <property type="match status" value="1"/>
</dbReference>
<dbReference type="PROSITE" id="PS00211">
    <property type="entry name" value="ABC_TRANSPORTER_1"/>
    <property type="match status" value="1"/>
</dbReference>
<accession>A0ABD4SYI2</accession>
<dbReference type="SUPFAM" id="SSF90123">
    <property type="entry name" value="ABC transporter transmembrane region"/>
    <property type="match status" value="1"/>
</dbReference>
<evidence type="ECO:0000256" key="4">
    <source>
        <dbReference type="ARBA" id="ARBA00022692"/>
    </source>
</evidence>
<evidence type="ECO:0000256" key="1">
    <source>
        <dbReference type="ARBA" id="ARBA00004651"/>
    </source>
</evidence>
<dbReference type="SUPFAM" id="SSF52540">
    <property type="entry name" value="P-loop containing nucleoside triphosphate hydrolases"/>
    <property type="match status" value="1"/>
</dbReference>
<dbReference type="Proteomes" id="UP000031561">
    <property type="component" value="Unassembled WGS sequence"/>
</dbReference>
<sequence length="591" mass="66570">MHLLPALKFVWASSARWTLLRALLVLVQGTLPLLLLYVLKLVIDRISLALTGPDPSADLESVLLLLGLFGLLNLVNHLAMVTSDLVNTAQAQQVTDYMQNLLLEKSVAADLEYYENSDYYDKLQRAQQEAAYRPSQILNRLVQLSQGGILLVGVTVLLVSLHWVLAVLIILGALPAFLVRLKFANVLYRWQRRRTALERQSVYLGLMLTTDIYAKEVRLFNLGPWLRRRYRDIRRKIYRETLAIVSRRSLATFGTEIVSTALTVSVFAFIAYYTLSGRLKIGDLVLYQQALQRGEGALSNVLRALSGLYEDNLFLTHLKEFLTLEPKIVEPACPLPCPSPFQTGITLSGVTFQYANTERTALQNINLSLPVGQTIALVGENGSGKTTLIKLLCRLYDPTLGQICIDGIDIRQFSTADLRRRISVIFQDYVKYPFTAQENIWLGNIDLDPEDPKILEAAKQSQADSVIQALPLQYQTNLGKLFEAGEELSVGQWQKIALARAFVRDADLIVLDEPTSAMDPKAEYEVFQQFRTLTQGQTAILISHRMSTVRMADRIYVMDQGQIIESGTHEELMNRNGQYAILFNAQAKNYH</sequence>
<keyword evidence="13" id="KW-1185">Reference proteome</keyword>
<evidence type="ECO:0000313" key="13">
    <source>
        <dbReference type="Proteomes" id="UP000031561"/>
    </source>
</evidence>
<dbReference type="Pfam" id="PF00005">
    <property type="entry name" value="ABC_tran"/>
    <property type="match status" value="1"/>
</dbReference>
<evidence type="ECO:0000256" key="3">
    <source>
        <dbReference type="ARBA" id="ARBA00022475"/>
    </source>
</evidence>
<evidence type="ECO:0000256" key="9">
    <source>
        <dbReference type="SAM" id="Phobius"/>
    </source>
</evidence>
<evidence type="ECO:0000313" key="12">
    <source>
        <dbReference type="EMBL" id="MCM1981527.1"/>
    </source>
</evidence>
<name>A0ABD4SYI2_9CYAN</name>
<keyword evidence="2" id="KW-0813">Transport</keyword>
<organism evidence="12 13">
    <name type="scientific">Lyngbya confervoides BDU141951</name>
    <dbReference type="NCBI Taxonomy" id="1574623"/>
    <lineage>
        <taxon>Bacteria</taxon>
        <taxon>Bacillati</taxon>
        <taxon>Cyanobacteriota</taxon>
        <taxon>Cyanophyceae</taxon>
        <taxon>Oscillatoriophycideae</taxon>
        <taxon>Oscillatoriales</taxon>
        <taxon>Microcoleaceae</taxon>
        <taxon>Lyngbya</taxon>
    </lineage>
</organism>
<dbReference type="PROSITE" id="PS50929">
    <property type="entry name" value="ABC_TM1F"/>
    <property type="match status" value="1"/>
</dbReference>
<dbReference type="PANTHER" id="PTHR43394:SF1">
    <property type="entry name" value="ATP-BINDING CASSETTE SUB-FAMILY B MEMBER 10, MITOCHONDRIAL"/>
    <property type="match status" value="1"/>
</dbReference>
<dbReference type="Gene3D" id="1.20.1560.10">
    <property type="entry name" value="ABC transporter type 1, transmembrane domain"/>
    <property type="match status" value="1"/>
</dbReference>